<accession>A0A4Z2DCW0</accession>
<dbReference type="AlphaFoldDB" id="A0A4Z2DCW0"/>
<dbReference type="Proteomes" id="UP000311919">
    <property type="component" value="Unassembled WGS sequence"/>
</dbReference>
<name>A0A4Z2DCW0_SCHJA</name>
<reference evidence="1 2" key="1">
    <citation type="submission" date="2019-03" db="EMBL/GenBank/DDBJ databases">
        <title>An improved genome assembly of the fluke Schistosoma japonicum.</title>
        <authorList>
            <person name="Hu W."/>
            <person name="Luo F."/>
            <person name="Yin M."/>
            <person name="Mo X."/>
            <person name="Sun C."/>
            <person name="Wu Q."/>
            <person name="Zhu B."/>
            <person name="Xiang M."/>
            <person name="Wang J."/>
            <person name="Wang Y."/>
            <person name="Zhang T."/>
            <person name="Xu B."/>
            <person name="Zheng H."/>
            <person name="Feng Z."/>
        </authorList>
    </citation>
    <scope>NUCLEOTIDE SEQUENCE [LARGE SCALE GENOMIC DNA]</scope>
    <source>
        <strain evidence="1">HuSjv2</strain>
        <tissue evidence="1">Worms</tissue>
    </source>
</reference>
<dbReference type="EMBL" id="SKCS01000179">
    <property type="protein sequence ID" value="TNN14294.1"/>
    <property type="molecule type" value="Genomic_DNA"/>
</dbReference>
<proteinExistence type="predicted"/>
<sequence length="157" mass="17863">MNNNVRKEGISLKTLTSLKCFKTSFNIKVTDIRVAEVAKLIDPIYGYQVSTIKNSRPVDCKNQITKQLLIILQFTCSFSHHNTDDNTDATAVAAADDNDDDDHINEHQLLYSKVTSELTVVTKYCKSAFMNNKIYRELGQHQLHHIQKQHSSVHTSQ</sequence>
<evidence type="ECO:0000313" key="2">
    <source>
        <dbReference type="Proteomes" id="UP000311919"/>
    </source>
</evidence>
<evidence type="ECO:0000313" key="1">
    <source>
        <dbReference type="EMBL" id="TNN14294.1"/>
    </source>
</evidence>
<gene>
    <name evidence="1" type="ORF">EWB00_002273</name>
</gene>
<keyword evidence="2" id="KW-1185">Reference proteome</keyword>
<comment type="caution">
    <text evidence="1">The sequence shown here is derived from an EMBL/GenBank/DDBJ whole genome shotgun (WGS) entry which is preliminary data.</text>
</comment>
<protein>
    <submittedName>
        <fullName evidence="1">Uncharacterized protein</fullName>
    </submittedName>
</protein>
<organism evidence="1 2">
    <name type="scientific">Schistosoma japonicum</name>
    <name type="common">Blood fluke</name>
    <dbReference type="NCBI Taxonomy" id="6182"/>
    <lineage>
        <taxon>Eukaryota</taxon>
        <taxon>Metazoa</taxon>
        <taxon>Spiralia</taxon>
        <taxon>Lophotrochozoa</taxon>
        <taxon>Platyhelminthes</taxon>
        <taxon>Trematoda</taxon>
        <taxon>Digenea</taxon>
        <taxon>Strigeidida</taxon>
        <taxon>Schistosomatoidea</taxon>
        <taxon>Schistosomatidae</taxon>
        <taxon>Schistosoma</taxon>
    </lineage>
</organism>